<evidence type="ECO:0000313" key="1">
    <source>
        <dbReference type="EMBL" id="KCW65473.1"/>
    </source>
</evidence>
<dbReference type="EMBL" id="KK198759">
    <property type="protein sequence ID" value="KCW65473.1"/>
    <property type="molecule type" value="Genomic_DNA"/>
</dbReference>
<dbReference type="AlphaFoldDB" id="A0A059BHB3"/>
<accession>A0A059BHB3</accession>
<organism evidence="1">
    <name type="scientific">Eucalyptus grandis</name>
    <name type="common">Flooded gum</name>
    <dbReference type="NCBI Taxonomy" id="71139"/>
    <lineage>
        <taxon>Eukaryota</taxon>
        <taxon>Viridiplantae</taxon>
        <taxon>Streptophyta</taxon>
        <taxon>Embryophyta</taxon>
        <taxon>Tracheophyta</taxon>
        <taxon>Spermatophyta</taxon>
        <taxon>Magnoliopsida</taxon>
        <taxon>eudicotyledons</taxon>
        <taxon>Gunneridae</taxon>
        <taxon>Pentapetalae</taxon>
        <taxon>rosids</taxon>
        <taxon>malvids</taxon>
        <taxon>Myrtales</taxon>
        <taxon>Myrtaceae</taxon>
        <taxon>Myrtoideae</taxon>
        <taxon>Eucalypteae</taxon>
        <taxon>Eucalyptus</taxon>
    </lineage>
</organism>
<proteinExistence type="predicted"/>
<dbReference type="Gramene" id="KCW65473">
    <property type="protein sequence ID" value="KCW65473"/>
    <property type="gene ID" value="EUGRSUZ_G02884"/>
</dbReference>
<reference evidence="1" key="1">
    <citation type="submission" date="2013-07" db="EMBL/GenBank/DDBJ databases">
        <title>The genome of Eucalyptus grandis.</title>
        <authorList>
            <person name="Schmutz J."/>
            <person name="Hayes R."/>
            <person name="Myburg A."/>
            <person name="Tuskan G."/>
            <person name="Grattapaglia D."/>
            <person name="Rokhsar D.S."/>
        </authorList>
    </citation>
    <scope>NUCLEOTIDE SEQUENCE</scope>
    <source>
        <tissue evidence="1">Leaf extractions</tissue>
    </source>
</reference>
<sequence>MQVTKRVDTQENDLADWNWRTEGDIMVNGAFFVPSGVGLSAQYSQGLQPRAQVRRPHQTIDHECRCLRRS</sequence>
<gene>
    <name evidence="1" type="ORF">EUGRSUZ_G02884</name>
</gene>
<dbReference type="STRING" id="71139.A0A059BHB3"/>
<protein>
    <submittedName>
        <fullName evidence="1">Uncharacterized protein</fullName>
    </submittedName>
</protein>
<name>A0A059BHB3_EUCGR</name>
<dbReference type="InParanoid" id="A0A059BHB3"/>